<dbReference type="PROSITE" id="PS50088">
    <property type="entry name" value="ANK_REPEAT"/>
    <property type="match status" value="2"/>
</dbReference>
<dbReference type="EMBL" id="JAZGQO010000007">
    <property type="protein sequence ID" value="KAK6183361.1"/>
    <property type="molecule type" value="Genomic_DNA"/>
</dbReference>
<organism evidence="4 5">
    <name type="scientific">Patella caerulea</name>
    <name type="common">Rayed Mediterranean limpet</name>
    <dbReference type="NCBI Taxonomy" id="87958"/>
    <lineage>
        <taxon>Eukaryota</taxon>
        <taxon>Metazoa</taxon>
        <taxon>Spiralia</taxon>
        <taxon>Lophotrochozoa</taxon>
        <taxon>Mollusca</taxon>
        <taxon>Gastropoda</taxon>
        <taxon>Patellogastropoda</taxon>
        <taxon>Patelloidea</taxon>
        <taxon>Patellidae</taxon>
        <taxon>Patella</taxon>
    </lineage>
</organism>
<dbReference type="Gene3D" id="1.25.40.20">
    <property type="entry name" value="Ankyrin repeat-containing domain"/>
    <property type="match status" value="1"/>
</dbReference>
<evidence type="ECO:0000313" key="4">
    <source>
        <dbReference type="EMBL" id="KAK6183361.1"/>
    </source>
</evidence>
<dbReference type="PROSITE" id="PS50297">
    <property type="entry name" value="ANK_REP_REGION"/>
    <property type="match status" value="2"/>
</dbReference>
<gene>
    <name evidence="4" type="ORF">SNE40_010860</name>
</gene>
<dbReference type="SUPFAM" id="SSF48403">
    <property type="entry name" value="Ankyrin repeat"/>
    <property type="match status" value="1"/>
</dbReference>
<feature type="repeat" description="ANK" evidence="3">
    <location>
        <begin position="59"/>
        <end position="91"/>
    </location>
</feature>
<keyword evidence="5" id="KW-1185">Reference proteome</keyword>
<dbReference type="InterPro" id="IPR002110">
    <property type="entry name" value="Ankyrin_rpt"/>
</dbReference>
<evidence type="ECO:0000313" key="5">
    <source>
        <dbReference type="Proteomes" id="UP001347796"/>
    </source>
</evidence>
<reference evidence="4 5" key="1">
    <citation type="submission" date="2024-01" db="EMBL/GenBank/DDBJ databases">
        <title>The genome of the rayed Mediterranean limpet Patella caerulea (Linnaeus, 1758).</title>
        <authorList>
            <person name="Anh-Thu Weber A."/>
            <person name="Halstead-Nussloch G."/>
        </authorList>
    </citation>
    <scope>NUCLEOTIDE SEQUENCE [LARGE SCALE GENOMIC DNA]</scope>
    <source>
        <strain evidence="4">AATW-2023a</strain>
        <tissue evidence="4">Whole specimen</tissue>
    </source>
</reference>
<evidence type="ECO:0000256" key="3">
    <source>
        <dbReference type="PROSITE-ProRule" id="PRU00023"/>
    </source>
</evidence>
<dbReference type="Pfam" id="PF13606">
    <property type="entry name" value="Ank_3"/>
    <property type="match status" value="1"/>
</dbReference>
<proteinExistence type="predicted"/>
<accession>A0AAN8JSU5</accession>
<name>A0AAN8JSU5_PATCE</name>
<protein>
    <submittedName>
        <fullName evidence="4">Uncharacterized protein</fullName>
    </submittedName>
</protein>
<evidence type="ECO:0000256" key="1">
    <source>
        <dbReference type="ARBA" id="ARBA00022737"/>
    </source>
</evidence>
<sequence length="193" mass="21453">MTNIGTVKSANSGTQNVRDIAMAAMSLLRHNPKKLLKKAKRLVKEHPKIARDVFCVDVEGWTLIHACALRGTKTILKTLLSCGVDLNFEMGFPDGLPGNSTCLHLAAYRGDIKIIDYLLSHGANIHAQDSQGHEPIFYAVKRNQTETILYLQDKGAYATNHNDVTDRGFADMVMTPEPKIRPFCFSFHALKKS</sequence>
<keyword evidence="2 3" id="KW-0040">ANK repeat</keyword>
<dbReference type="InterPro" id="IPR036770">
    <property type="entry name" value="Ankyrin_rpt-contain_sf"/>
</dbReference>
<keyword evidence="1" id="KW-0677">Repeat</keyword>
<dbReference type="AlphaFoldDB" id="A0AAN8JSU5"/>
<dbReference type="Pfam" id="PF12796">
    <property type="entry name" value="Ank_2"/>
    <property type="match status" value="1"/>
</dbReference>
<comment type="caution">
    <text evidence="4">The sequence shown here is derived from an EMBL/GenBank/DDBJ whole genome shotgun (WGS) entry which is preliminary data.</text>
</comment>
<feature type="repeat" description="ANK" evidence="3">
    <location>
        <begin position="98"/>
        <end position="130"/>
    </location>
</feature>
<dbReference type="Proteomes" id="UP001347796">
    <property type="component" value="Unassembled WGS sequence"/>
</dbReference>
<evidence type="ECO:0000256" key="2">
    <source>
        <dbReference type="ARBA" id="ARBA00023043"/>
    </source>
</evidence>
<dbReference type="PANTHER" id="PTHR24126">
    <property type="entry name" value="ANKYRIN REPEAT, PH AND SEC7 DOMAIN CONTAINING PROTEIN SECG-RELATED"/>
    <property type="match status" value="1"/>
</dbReference>
<dbReference type="SMART" id="SM00248">
    <property type="entry name" value="ANK"/>
    <property type="match status" value="3"/>
</dbReference>